<dbReference type="RefSeq" id="WP_205959877.1">
    <property type="nucleotide sequence ID" value="NZ_JABANE010000030.1"/>
</dbReference>
<keyword evidence="4" id="KW-1185">Reference proteome</keyword>
<dbReference type="Proteomes" id="UP000576082">
    <property type="component" value="Unassembled WGS sequence"/>
</dbReference>
<evidence type="ECO:0000256" key="2">
    <source>
        <dbReference type="SAM" id="Phobius"/>
    </source>
</evidence>
<dbReference type="InterPro" id="IPR050445">
    <property type="entry name" value="Bact_polysacc_biosynth/exp"/>
</dbReference>
<organism evidence="3 4">
    <name type="scientific">Flammeovirga aprica JL-4</name>
    <dbReference type="NCBI Taxonomy" id="694437"/>
    <lineage>
        <taxon>Bacteria</taxon>
        <taxon>Pseudomonadati</taxon>
        <taxon>Bacteroidota</taxon>
        <taxon>Cytophagia</taxon>
        <taxon>Cytophagales</taxon>
        <taxon>Flammeovirgaceae</taxon>
        <taxon>Flammeovirga</taxon>
    </lineage>
</organism>
<feature type="transmembrane region" description="Helical" evidence="2">
    <location>
        <begin position="459"/>
        <end position="483"/>
    </location>
</feature>
<accession>A0A7X9RU97</accession>
<evidence type="ECO:0000313" key="4">
    <source>
        <dbReference type="Proteomes" id="UP000576082"/>
    </source>
</evidence>
<keyword evidence="2" id="KW-0472">Membrane</keyword>
<dbReference type="PANTHER" id="PTHR32309">
    <property type="entry name" value="TYROSINE-PROTEIN KINASE"/>
    <property type="match status" value="1"/>
</dbReference>
<protein>
    <recommendedName>
        <fullName evidence="5">Tyrosine kinase G-rich domain-containing protein</fullName>
    </recommendedName>
</protein>
<feature type="transmembrane region" description="Helical" evidence="2">
    <location>
        <begin position="15"/>
        <end position="34"/>
    </location>
</feature>
<evidence type="ECO:0000256" key="1">
    <source>
        <dbReference type="SAM" id="Coils"/>
    </source>
</evidence>
<dbReference type="GO" id="GO:0004713">
    <property type="term" value="F:protein tyrosine kinase activity"/>
    <property type="evidence" value="ECO:0007669"/>
    <property type="project" value="TreeGrafter"/>
</dbReference>
<feature type="coiled-coil region" evidence="1">
    <location>
        <begin position="292"/>
        <end position="348"/>
    </location>
</feature>
<dbReference type="PANTHER" id="PTHR32309:SF13">
    <property type="entry name" value="FERRIC ENTEROBACTIN TRANSPORT PROTEIN FEPE"/>
    <property type="match status" value="1"/>
</dbReference>
<dbReference type="EMBL" id="JABANE010000030">
    <property type="protein sequence ID" value="NME68825.1"/>
    <property type="molecule type" value="Genomic_DNA"/>
</dbReference>
<sequence length="722" mass="84325">MQTIYYILFEVLKRWYLWTIPPAIAAVFVYTKTADFKSYESKSKLQFELTSDENLTLNSKSIKLFEYGFLFSDVIEVARLKHVTQRIQLRILKDGVGEKQYFDFPIDQNLYGSKEILERIDFLVAKNKLLDMQRPIDVVILQLLEKNGITPDAVESKIKISRIGSSKYMTISAEDKQAKVAYYYVKIMAEEWTQEYKNEISHQLTGKRIIIEETTNKAKEELDYLLDSLRNYQSRFNIFNVEASSDAVNERILELQKMLGMLNKNHAARRRAIDYIKHQLEAKTDYGYANQNQSLHEQIVHLKDSLQQLKLSREFDQFKADQLPFDYQDNLENEISHLESRLQNSLNESIINTTYDPSATKQSIVSDLVVLEIEYEKEEAMIPVVESQLWAVKSEGKRLVGIISHVDNLKHKINTKEKHYLKLLDKLNVALVLEKDAGKDLFVIEEANFPLKPKSSKRMLLVVGTFMGGLLLIIVVIVATLALDSNLHKQFQFEHETIISTVALVSGRRFKVNKIIDKIPKLNKFYEKRCKKKNQVLDAHERDVIKSIRKQVLEIDTKESGIILFNYVRSNKMQYHTVKKLYDFLRVLDVETLILYANWDMPDADFEDAPIIGNSYADVETATESGMIDLSKYAASPYDYALPSKWFKMLKRLKEQYKYIFILPPPINSSLEWKEWMDLSSDLYYMYELHYPFNEDDAKNQHEMYESHLNILGTIITEDDEY</sequence>
<comment type="caution">
    <text evidence="3">The sequence shown here is derived from an EMBL/GenBank/DDBJ whole genome shotgun (WGS) entry which is preliminary data.</text>
</comment>
<keyword evidence="1" id="KW-0175">Coiled coil</keyword>
<dbReference type="AlphaFoldDB" id="A0A7X9RU97"/>
<dbReference type="GO" id="GO:0005886">
    <property type="term" value="C:plasma membrane"/>
    <property type="evidence" value="ECO:0007669"/>
    <property type="project" value="TreeGrafter"/>
</dbReference>
<name>A0A7X9RU97_9BACT</name>
<proteinExistence type="predicted"/>
<gene>
    <name evidence="3" type="ORF">HHU12_12705</name>
</gene>
<reference evidence="3 4" key="1">
    <citation type="submission" date="2020-04" db="EMBL/GenBank/DDBJ databases">
        <title>Flammeovirga sp. SR4, a novel species isolated from seawater.</title>
        <authorList>
            <person name="Wang X."/>
        </authorList>
    </citation>
    <scope>NUCLEOTIDE SEQUENCE [LARGE SCALE GENOMIC DNA]</scope>
    <source>
        <strain evidence="3 4">ATCC 23126</strain>
    </source>
</reference>
<evidence type="ECO:0000313" key="3">
    <source>
        <dbReference type="EMBL" id="NME68825.1"/>
    </source>
</evidence>
<keyword evidence="2" id="KW-0812">Transmembrane</keyword>
<keyword evidence="2" id="KW-1133">Transmembrane helix</keyword>
<evidence type="ECO:0008006" key="5">
    <source>
        <dbReference type="Google" id="ProtNLM"/>
    </source>
</evidence>